<comment type="caution">
    <text evidence="1">The sequence shown here is derived from an EMBL/GenBank/DDBJ whole genome shotgun (WGS) entry which is preliminary data.</text>
</comment>
<dbReference type="Gene3D" id="1.20.120.1450">
    <property type="match status" value="1"/>
</dbReference>
<accession>A0ABT0W665</accession>
<gene>
    <name evidence="1" type="ORF">NDK43_04740</name>
</gene>
<name>A0ABT0W665_9BACI</name>
<reference evidence="1 2" key="1">
    <citation type="submission" date="2022-06" db="EMBL/GenBank/DDBJ databases">
        <authorList>
            <person name="Jeon C.O."/>
        </authorList>
    </citation>
    <scope>NUCLEOTIDE SEQUENCE [LARGE SCALE GENOMIC DNA]</scope>
    <source>
        <strain evidence="1 2">KCTC 13943</strain>
    </source>
</reference>
<evidence type="ECO:0000313" key="2">
    <source>
        <dbReference type="Proteomes" id="UP001523262"/>
    </source>
</evidence>
<organism evidence="1 2">
    <name type="scientific">Neobacillus pocheonensis</name>
    <dbReference type="NCBI Taxonomy" id="363869"/>
    <lineage>
        <taxon>Bacteria</taxon>
        <taxon>Bacillati</taxon>
        <taxon>Bacillota</taxon>
        <taxon>Bacilli</taxon>
        <taxon>Bacillales</taxon>
        <taxon>Bacillaceae</taxon>
        <taxon>Neobacillus</taxon>
    </lineage>
</organism>
<dbReference type="EMBL" id="JAMQCR010000001">
    <property type="protein sequence ID" value="MCM2531825.1"/>
    <property type="molecule type" value="Genomic_DNA"/>
</dbReference>
<sequence length="273" mass="31965">MIKLQDIRQKFIDIKGQVERRVNDPYLLKYIETPIIDEDKLIILVSIMDRLELSYSKMQNFALAAMLIQIALDTHEHVSNSSENEKRRQLTVLSGDYFSGLYYKLLADSEDHLMIRALSKGVKEVNVHKVAVYQKECDGIEKLMTSIKMIESSLLLNVSEYFKVDLWNEFISHLLLFKRLLYEKSQFIHTESSIFFDALRKIVFPKNDIKVKNVSTEQQGYLLMICDRYIEFSKQFIETGINQIPYLNELLELRITSILNQHQPIAKTFVEEG</sequence>
<protein>
    <submittedName>
        <fullName evidence="1">Heptaprenyl diphosphate synthase component 1</fullName>
    </submittedName>
</protein>
<evidence type="ECO:0000313" key="1">
    <source>
        <dbReference type="EMBL" id="MCM2531825.1"/>
    </source>
</evidence>
<keyword evidence="2" id="KW-1185">Reference proteome</keyword>
<proteinExistence type="predicted"/>
<dbReference type="InterPro" id="IPR009920">
    <property type="entry name" value="HEPPP_synth_su1"/>
</dbReference>
<dbReference type="Proteomes" id="UP001523262">
    <property type="component" value="Unassembled WGS sequence"/>
</dbReference>
<dbReference type="Pfam" id="PF07307">
    <property type="entry name" value="HEPPP_synt_1"/>
    <property type="match status" value="1"/>
</dbReference>